<keyword evidence="4" id="KW-0378">Hydrolase</keyword>
<dbReference type="Pfam" id="PF01764">
    <property type="entry name" value="Lipase_3"/>
    <property type="match status" value="2"/>
</dbReference>
<dbReference type="InterPro" id="IPR041266">
    <property type="entry name" value="EDS1_EP"/>
</dbReference>
<evidence type="ECO:0000313" key="9">
    <source>
        <dbReference type="EMBL" id="CCB58544.1"/>
    </source>
</evidence>
<feature type="domain" description="Fungal lipase-type" evidence="7">
    <location>
        <begin position="306"/>
        <end position="404"/>
    </location>
</feature>
<evidence type="ECO:0000256" key="5">
    <source>
        <dbReference type="ARBA" id="ARBA00022821"/>
    </source>
</evidence>
<evidence type="ECO:0000256" key="4">
    <source>
        <dbReference type="ARBA" id="ARBA00022801"/>
    </source>
</evidence>
<dbReference type="AlphaFoldDB" id="F6HV26"/>
<dbReference type="eggNOG" id="ENOG502QTKG">
    <property type="taxonomic scope" value="Eukaryota"/>
</dbReference>
<evidence type="ECO:0000259" key="8">
    <source>
        <dbReference type="Pfam" id="PF18117"/>
    </source>
</evidence>
<dbReference type="Pfam" id="PF18117">
    <property type="entry name" value="EDS1_EP"/>
    <property type="match status" value="2"/>
</dbReference>
<sequence length="1156" mass="131037">MGGRRMNQVPLFSSARKLGNLIVTSNLIDSALTKILELQRDQTALPSPVQYRVFYPSPNCTIVAFVSSPDCTQNPLPGQGDLVPSPLFDFLCTEEYKSVSINRAALTLFTSLHDHLSGLKTQLTVIEGRLIITGYSMGGSVASLFTLCLLEVINLSKPKCRPICITFGSPLIGDFGLQHSNWNSFFLHVVWVKGLQIHFQLGSSWNLRRLDLMKQRFSSARELGNLMVTSNLIDSALTKILELQRDQTALLSSVQYRVFYPSPKCTIVAFVSSPDCTQNPLPGQGDLVPSPLFDFLCTEEYKSVSINRAALTLFTSFHDHLSGLKTQLTQIEGQLIITGHSLGGSVASLFTLCLLDGNLLKPNCRPFCITFGSPLIGGFGLQHSIWNSFFLHVVSNQDPVPGLFLPSGRGRSTPTSSHSQTTGYKPFGTYLLCSELGCACLEKPDLILGLLKVRSSEVAGGLQDVDYGEILRNLKERAICKGLQQVGERFADPFTAGIIMDLEIIGFDQTKLLQHNIDIETVISTMEEEARNPTKKNKAFDAKILNHKKKDMAGLEWYKKKSKDLNKGYYDCFKNQGSKRDIKIEQYGGHLTLYWKDMVAQVQRKPQKEGATFRTRWLYAGTVYRRMVEPLDIAAFYVEGGTDYMKNERSLHYKLLQQWYEEDVKPPSKDKLDSKKQKVSGILTEDSCFWAHVEEAILSCELLKSENCTLEQEKSSWDNLVKFEEYVMEQINNYAVSPEIFLGESSFMKWWGLYEGYIYARSNSHRSPLISFMKNVPGLFLPSGRSPPTSSHSQTTGYKPFGTYLLCSELGCACFDNPDLILELLKVISSEVAGGLRDVDYRKILINLKERAIFKGLQQVGERFADPLSAGIIMDLEIIGFDQTKLLRHNIDINTVIRILGAEARILAHKNKASDAKKLNDIKIHMAQLEWYKKKSKDLNKGYYDCFKNQGLKRDIKIEQYRGHLTIYWKDMVAQVQRKPQKEGASFRTSWLYPGTTYRRMVEPLDIAAFYREGRTDYINNGRSPHYKLLQQWYEEDVKPPSRDKLDSKKLKVSGILTEDSLFWAHVEEALLSCESLKSANSTLEQRKSSWDNLVKFGEYVMEQIGNYAVSPEIFLGESSFMKWWGVYEDYIDASNNFYGSPLINFMKDRSYRLYG</sequence>
<feature type="domain" description="EDS1 EP" evidence="8">
    <location>
        <begin position="554"/>
        <end position="764"/>
    </location>
</feature>
<keyword evidence="5" id="KW-0611">Plant defense</keyword>
<dbReference type="GO" id="GO:0006952">
    <property type="term" value="P:defense response"/>
    <property type="evidence" value="ECO:0007669"/>
    <property type="project" value="UniProtKB-KW"/>
</dbReference>
<evidence type="ECO:0000259" key="7">
    <source>
        <dbReference type="Pfam" id="PF01764"/>
    </source>
</evidence>
<dbReference type="Proteomes" id="UP000009183">
    <property type="component" value="Chromosome 14"/>
</dbReference>
<name>F6HV26_VITVI</name>
<dbReference type="GO" id="GO:0052689">
    <property type="term" value="F:carboxylic ester hydrolase activity"/>
    <property type="evidence" value="ECO:0007669"/>
    <property type="project" value="InterPro"/>
</dbReference>
<dbReference type="OrthoDB" id="438440at2759"/>
<dbReference type="SUPFAM" id="SSF53474">
    <property type="entry name" value="alpha/beta-Hydrolases"/>
    <property type="match status" value="2"/>
</dbReference>
<evidence type="ECO:0000256" key="6">
    <source>
        <dbReference type="ARBA" id="ARBA00023242"/>
    </source>
</evidence>
<dbReference type="InterPro" id="IPR044603">
    <property type="entry name" value="SAG101-like"/>
</dbReference>
<dbReference type="GO" id="GO:0005737">
    <property type="term" value="C:cytoplasm"/>
    <property type="evidence" value="ECO:0007669"/>
    <property type="project" value="UniProtKB-SubCell"/>
</dbReference>
<gene>
    <name evidence="9" type="ordered locus">VIT_14s0066g01830</name>
</gene>
<dbReference type="HOGENOM" id="CLU_275893_0_0_1"/>
<keyword evidence="6" id="KW-0539">Nucleus</keyword>
<dbReference type="InterPro" id="IPR029058">
    <property type="entry name" value="AB_hydrolase_fold"/>
</dbReference>
<dbReference type="GO" id="GO:0016298">
    <property type="term" value="F:lipase activity"/>
    <property type="evidence" value="ECO:0000318"/>
    <property type="project" value="GO_Central"/>
</dbReference>
<evidence type="ECO:0008006" key="11">
    <source>
        <dbReference type="Google" id="ProtNLM"/>
    </source>
</evidence>
<feature type="domain" description="EDS1 EP" evidence="8">
    <location>
        <begin position="927"/>
        <end position="1136"/>
    </location>
</feature>
<dbReference type="GO" id="GO:0005634">
    <property type="term" value="C:nucleus"/>
    <property type="evidence" value="ECO:0007669"/>
    <property type="project" value="UniProtKB-SubCell"/>
</dbReference>
<dbReference type="PaxDb" id="29760-VIT_14s0066g01830.t01"/>
<reference evidence="10" key="1">
    <citation type="journal article" date="2007" name="Nature">
        <title>The grapevine genome sequence suggests ancestral hexaploidization in major angiosperm phyla.</title>
        <authorList>
            <consortium name="The French-Italian Public Consortium for Grapevine Genome Characterization."/>
            <person name="Jaillon O."/>
            <person name="Aury J.-M."/>
            <person name="Noel B."/>
            <person name="Policriti A."/>
            <person name="Clepet C."/>
            <person name="Casagrande A."/>
            <person name="Choisne N."/>
            <person name="Aubourg S."/>
            <person name="Vitulo N."/>
            <person name="Jubin C."/>
            <person name="Vezzi A."/>
            <person name="Legeai F."/>
            <person name="Hugueney P."/>
            <person name="Dasilva C."/>
            <person name="Horner D."/>
            <person name="Mica E."/>
            <person name="Jublot D."/>
            <person name="Poulain J."/>
            <person name="Bruyere C."/>
            <person name="Billault A."/>
            <person name="Segurens B."/>
            <person name="Gouyvenoux M."/>
            <person name="Ugarte E."/>
            <person name="Cattonaro F."/>
            <person name="Anthouard V."/>
            <person name="Vico V."/>
            <person name="Del Fabbro C."/>
            <person name="Alaux M."/>
            <person name="Di Gaspero G."/>
            <person name="Dumas V."/>
            <person name="Felice N."/>
            <person name="Paillard S."/>
            <person name="Juman I."/>
            <person name="Moroldo M."/>
            <person name="Scalabrin S."/>
            <person name="Canaguier A."/>
            <person name="Le Clainche I."/>
            <person name="Malacrida G."/>
            <person name="Durand E."/>
            <person name="Pesole G."/>
            <person name="Laucou V."/>
            <person name="Chatelet P."/>
            <person name="Merdinoglu D."/>
            <person name="Delledonne M."/>
            <person name="Pezzotti M."/>
            <person name="Lecharny A."/>
            <person name="Scarpelli C."/>
            <person name="Artiguenave F."/>
            <person name="Pe M.E."/>
            <person name="Valle G."/>
            <person name="Morgante M."/>
            <person name="Caboche M."/>
            <person name="Adam-Blondon A.-F."/>
            <person name="Weissenbach J."/>
            <person name="Quetier F."/>
            <person name="Wincker P."/>
        </authorList>
    </citation>
    <scope>NUCLEOTIDE SEQUENCE [LARGE SCALE GENOMIC DNA]</scope>
    <source>
        <strain evidence="10">cv. Pinot noir / PN40024</strain>
    </source>
</reference>
<organism evidence="9 10">
    <name type="scientific">Vitis vinifera</name>
    <name type="common">Grape</name>
    <dbReference type="NCBI Taxonomy" id="29760"/>
    <lineage>
        <taxon>Eukaryota</taxon>
        <taxon>Viridiplantae</taxon>
        <taxon>Streptophyta</taxon>
        <taxon>Embryophyta</taxon>
        <taxon>Tracheophyta</taxon>
        <taxon>Spermatophyta</taxon>
        <taxon>Magnoliopsida</taxon>
        <taxon>eudicotyledons</taxon>
        <taxon>Gunneridae</taxon>
        <taxon>Pentapetalae</taxon>
        <taxon>rosids</taxon>
        <taxon>Vitales</taxon>
        <taxon>Vitaceae</taxon>
        <taxon>Viteae</taxon>
        <taxon>Vitis</taxon>
    </lineage>
</organism>
<evidence type="ECO:0000256" key="3">
    <source>
        <dbReference type="ARBA" id="ARBA00022490"/>
    </source>
</evidence>
<dbReference type="SMR" id="F6HV26"/>
<evidence type="ECO:0000256" key="2">
    <source>
        <dbReference type="ARBA" id="ARBA00004496"/>
    </source>
</evidence>
<proteinExistence type="predicted"/>
<dbReference type="GO" id="GO:0006629">
    <property type="term" value="P:lipid metabolic process"/>
    <property type="evidence" value="ECO:0007669"/>
    <property type="project" value="InterPro"/>
</dbReference>
<dbReference type="Gene3D" id="3.40.50.1820">
    <property type="entry name" value="alpha/beta hydrolase"/>
    <property type="match status" value="2"/>
</dbReference>
<comment type="subcellular location">
    <subcellularLocation>
        <location evidence="2">Cytoplasm</location>
    </subcellularLocation>
    <subcellularLocation>
        <location evidence="1">Nucleus</location>
    </subcellularLocation>
</comment>
<accession>F6HV26</accession>
<evidence type="ECO:0000313" key="10">
    <source>
        <dbReference type="Proteomes" id="UP000009183"/>
    </source>
</evidence>
<dbReference type="PANTHER" id="PTHR46898">
    <property type="entry name" value="SENESCENCE-ASSOCIATED CARBOXYLESTERASE 101"/>
    <property type="match status" value="1"/>
</dbReference>
<protein>
    <recommendedName>
        <fullName evidence="11">Senescence-associated carboxylesterase 101</fullName>
    </recommendedName>
</protein>
<keyword evidence="10" id="KW-1185">Reference proteome</keyword>
<dbReference type="InterPro" id="IPR002921">
    <property type="entry name" value="Fungal_lipase-type"/>
</dbReference>
<dbReference type="InParanoid" id="F6HV26"/>
<dbReference type="STRING" id="29760.F6HV26"/>
<dbReference type="PANTHER" id="PTHR46898:SF3">
    <property type="entry name" value="FUNGAL LIPASE-LIKE DOMAIN-CONTAINING PROTEIN"/>
    <property type="match status" value="1"/>
</dbReference>
<feature type="domain" description="Fungal lipase-type" evidence="7">
    <location>
        <begin position="105"/>
        <end position="181"/>
    </location>
</feature>
<keyword evidence="3" id="KW-0963">Cytoplasm</keyword>
<dbReference type="EMBL" id="FN596252">
    <property type="protein sequence ID" value="CCB58544.1"/>
    <property type="molecule type" value="Genomic_DNA"/>
</dbReference>
<evidence type="ECO:0000256" key="1">
    <source>
        <dbReference type="ARBA" id="ARBA00004123"/>
    </source>
</evidence>